<protein>
    <submittedName>
        <fullName evidence="1">Uncharacterized protein</fullName>
    </submittedName>
</protein>
<organism evidence="1 2">
    <name type="scientific">Neofusicoccum parvum</name>
    <dbReference type="NCBI Taxonomy" id="310453"/>
    <lineage>
        <taxon>Eukaryota</taxon>
        <taxon>Fungi</taxon>
        <taxon>Dikarya</taxon>
        <taxon>Ascomycota</taxon>
        <taxon>Pezizomycotina</taxon>
        <taxon>Dothideomycetes</taxon>
        <taxon>Dothideomycetes incertae sedis</taxon>
        <taxon>Botryosphaeriales</taxon>
        <taxon>Botryosphaeriaceae</taxon>
        <taxon>Neofusicoccum</taxon>
    </lineage>
</organism>
<sequence length="687" mass="75734">MYMRGAARQQHQQQQQHHRRQGTVATTTSTTSTTGPSTTVLNLISAAAAYKSIITNLDTSAPAPAPAPIPSPPTSTAMIPTTAAAPPLPSPNPHLHHPTPLRPLRSVRQLEPAAPAPANALARRRAPHPTILTPHPFIRALAARLVAPELVGLYFADFHYCWPMLHRGRFLERLDEQPVELVWSVGLVGSMFLDQQGETSPSGRAGPAGAWGREGSRAGGGRAGAARRQEEDTFRSAAREVHEWLLTNLSAHLNQWRVEDSCPGDETSAANFVVAQALLLNIIYGICVDQTSLRLRITSSLSTLIEWVREAGLFHRDQILSQHDNVSSSSSSCSSGLGQGNDSDHERWLELEAKKRLSMSIFRLDTYLSIIHDRAPSIRFQEVRVPLQCTLALWDAYTIDDWRRARLLEPNGRLHKTFSSICATAASSSTRQTIPVLLEEDFELGLCAMQARLWEDTQQRHEEFGNSADAYDYGGGGGGGAKGGIVREGRMVENQEVGPNDLIAQEFVGFGEGWHAQLEHWRVHRERCQQVNAGNARIALRYAAQMFRLYAEEVDLFASTFQRIDPFSVGCMFRAALVVWAYTRSNLVCELCSDISPENPEDPGTSSPFFGPRVVCELAEIWGPVDSEYINSWILNGGKASMNGNLLCACGLPQLIDAFVIVMRRGSADSKFVDPLITALENLKYCR</sequence>
<comment type="caution">
    <text evidence="1">The sequence shown here is derived from an EMBL/GenBank/DDBJ whole genome shotgun (WGS) entry which is preliminary data.</text>
</comment>
<evidence type="ECO:0000313" key="2">
    <source>
        <dbReference type="Proteomes" id="UP001165186"/>
    </source>
</evidence>
<keyword evidence="2" id="KW-1185">Reference proteome</keyword>
<dbReference type="Proteomes" id="UP001165186">
    <property type="component" value="Unassembled WGS sequence"/>
</dbReference>
<reference evidence="1" key="1">
    <citation type="submission" date="2024-09" db="EMBL/GenBank/DDBJ databases">
        <title>Draft Genome Sequences of Neofusicoccum parvum.</title>
        <authorList>
            <person name="Ashida A."/>
            <person name="Camagna M."/>
            <person name="Tanaka A."/>
            <person name="Takemoto D."/>
        </authorList>
    </citation>
    <scope>NUCLEOTIDE SEQUENCE</scope>
    <source>
        <strain evidence="1">PPO83</strain>
    </source>
</reference>
<name>A0ACB5SBT9_9PEZI</name>
<dbReference type="EMBL" id="BSXG01000067">
    <property type="protein sequence ID" value="GME34198.1"/>
    <property type="molecule type" value="Genomic_DNA"/>
</dbReference>
<evidence type="ECO:0000313" key="1">
    <source>
        <dbReference type="EMBL" id="GME34198.1"/>
    </source>
</evidence>
<gene>
    <name evidence="1" type="primary">g5596</name>
    <name evidence="1" type="ORF">NpPPO83_00005596</name>
</gene>
<proteinExistence type="predicted"/>
<accession>A0ACB5SBT9</accession>